<dbReference type="EMBL" id="JAQHRD010000002">
    <property type="protein sequence ID" value="KAJ6443850.1"/>
    <property type="molecule type" value="Genomic_DNA"/>
</dbReference>
<evidence type="ECO:0000259" key="2">
    <source>
        <dbReference type="Pfam" id="PF00149"/>
    </source>
</evidence>
<dbReference type="InterPro" id="IPR029052">
    <property type="entry name" value="Metallo-depent_PP-like"/>
</dbReference>
<keyword evidence="4" id="KW-1185">Reference proteome</keyword>
<feature type="transmembrane region" description="Helical" evidence="1">
    <location>
        <begin position="12"/>
        <end position="31"/>
    </location>
</feature>
<reference evidence="3" key="1">
    <citation type="submission" date="2023-01" db="EMBL/GenBank/DDBJ databases">
        <title>The growth and conidiation of Purpureocillium lavendulum are regulated by nitrogen source and histone H3K14 acetylation.</title>
        <authorList>
            <person name="Tang P."/>
            <person name="Han J."/>
            <person name="Zhang C."/>
            <person name="Tang P."/>
            <person name="Qi F."/>
            <person name="Zhang K."/>
            <person name="Liang L."/>
        </authorList>
    </citation>
    <scope>NUCLEOTIDE SEQUENCE</scope>
    <source>
        <strain evidence="3">YMF1.00683</strain>
    </source>
</reference>
<dbReference type="CDD" id="cd00144">
    <property type="entry name" value="MPP_PPP_family"/>
    <property type="match status" value="1"/>
</dbReference>
<dbReference type="GO" id="GO:0016791">
    <property type="term" value="F:phosphatase activity"/>
    <property type="evidence" value="ECO:0007669"/>
    <property type="project" value="TreeGrafter"/>
</dbReference>
<keyword evidence="1" id="KW-0472">Membrane</keyword>
<evidence type="ECO:0000313" key="3">
    <source>
        <dbReference type="EMBL" id="KAJ6443850.1"/>
    </source>
</evidence>
<gene>
    <name evidence="3" type="ORF">O9K51_02239</name>
</gene>
<dbReference type="PANTHER" id="PTHR42850">
    <property type="entry name" value="METALLOPHOSPHOESTERASE"/>
    <property type="match status" value="1"/>
</dbReference>
<dbReference type="PANTHER" id="PTHR42850:SF4">
    <property type="entry name" value="ZINC-DEPENDENT ENDOPOLYPHOSPHATASE"/>
    <property type="match status" value="1"/>
</dbReference>
<evidence type="ECO:0000313" key="4">
    <source>
        <dbReference type="Proteomes" id="UP001163105"/>
    </source>
</evidence>
<dbReference type="InterPro" id="IPR050126">
    <property type="entry name" value="Ap4A_hydrolase"/>
</dbReference>
<keyword evidence="1" id="KW-1133">Transmembrane helix</keyword>
<sequence length="408" mass="44493">MTAMGAYEYQQALHRSLVFAATFFFIAGVYLCTTRLFNSPPTIGVFQPLAPHAAPPASAHLDKAPGLALDDDMRLNKPVNPADLPMSYGQYARPGFEDLTLIGALPPEVIPTTKNGRRLIVIGDIHGMNDELAELLSKVKYSAATDHVVAAGDMVNKGPDSRGVIARLIALGASAVRGNHEDRVLLAHAEMSSLNGVGVELTGEDAIAHRGEAEHVAVARKLSAEQVAWLTKLPVILTADPLPIYIVHAGLVPGIKLEKQDPWAAMNMRTLRYPLEELRRAKQFGQFTPKKAAESSDDDAEVEADRKVAIPIEDHSGHKWSAAWDRSQKRLAHDRRRTVIYGHDAKRGFVEGKHTFGLDSACVNGGALSAMVIEASADNRHKAGWKHSLVQVVCRQGMRNRSRRRSPS</sequence>
<comment type="caution">
    <text evidence="3">The sequence shown here is derived from an EMBL/GenBank/DDBJ whole genome shotgun (WGS) entry which is preliminary data.</text>
</comment>
<dbReference type="GO" id="GO:0000298">
    <property type="term" value="F:endopolyphosphatase activity"/>
    <property type="evidence" value="ECO:0007669"/>
    <property type="project" value="TreeGrafter"/>
</dbReference>
<name>A0AB34G0Q0_9HYPO</name>
<dbReference type="AlphaFoldDB" id="A0AB34G0Q0"/>
<dbReference type="InterPro" id="IPR004843">
    <property type="entry name" value="Calcineurin-like_PHP"/>
</dbReference>
<accession>A0AB34G0Q0</accession>
<dbReference type="GO" id="GO:0005737">
    <property type="term" value="C:cytoplasm"/>
    <property type="evidence" value="ECO:0007669"/>
    <property type="project" value="TreeGrafter"/>
</dbReference>
<feature type="domain" description="Calcineurin-like phosphoesterase" evidence="2">
    <location>
        <begin position="118"/>
        <end position="344"/>
    </location>
</feature>
<organism evidence="3 4">
    <name type="scientific">Purpureocillium lavendulum</name>
    <dbReference type="NCBI Taxonomy" id="1247861"/>
    <lineage>
        <taxon>Eukaryota</taxon>
        <taxon>Fungi</taxon>
        <taxon>Dikarya</taxon>
        <taxon>Ascomycota</taxon>
        <taxon>Pezizomycotina</taxon>
        <taxon>Sordariomycetes</taxon>
        <taxon>Hypocreomycetidae</taxon>
        <taxon>Hypocreales</taxon>
        <taxon>Ophiocordycipitaceae</taxon>
        <taxon>Purpureocillium</taxon>
    </lineage>
</organism>
<dbReference type="Pfam" id="PF00149">
    <property type="entry name" value="Metallophos"/>
    <property type="match status" value="1"/>
</dbReference>
<evidence type="ECO:0000256" key="1">
    <source>
        <dbReference type="SAM" id="Phobius"/>
    </source>
</evidence>
<protein>
    <submittedName>
        <fullName evidence="3">Ser/thr protein phosphatase family</fullName>
    </submittedName>
</protein>
<dbReference type="Gene3D" id="3.60.21.10">
    <property type="match status" value="1"/>
</dbReference>
<dbReference type="GO" id="GO:0006798">
    <property type="term" value="P:polyphosphate catabolic process"/>
    <property type="evidence" value="ECO:0007669"/>
    <property type="project" value="TreeGrafter"/>
</dbReference>
<dbReference type="SUPFAM" id="SSF56300">
    <property type="entry name" value="Metallo-dependent phosphatases"/>
    <property type="match status" value="1"/>
</dbReference>
<proteinExistence type="predicted"/>
<keyword evidence="1" id="KW-0812">Transmembrane</keyword>
<dbReference type="Proteomes" id="UP001163105">
    <property type="component" value="Unassembled WGS sequence"/>
</dbReference>